<reference evidence="5" key="1">
    <citation type="submission" date="2023-03" db="UniProtKB">
        <authorList>
            <consortium name="Ensembl"/>
        </authorList>
    </citation>
    <scope>IDENTIFICATION</scope>
</reference>
<dbReference type="SUPFAM" id="SSF56300">
    <property type="entry name" value="Metallo-dependent phosphatases"/>
    <property type="match status" value="1"/>
</dbReference>
<dbReference type="AlphaFoldDB" id="A0A8C4L9D3"/>
<keyword evidence="3" id="KW-0732">Signal</keyword>
<dbReference type="PANTHER" id="PTHR11575:SF24">
    <property type="entry name" value="5'-NUCLEOTIDASE"/>
    <property type="match status" value="1"/>
</dbReference>
<dbReference type="PROSITE" id="PS00786">
    <property type="entry name" value="5_NUCLEOTIDASE_2"/>
    <property type="match status" value="1"/>
</dbReference>
<accession>A0A8C4L9D3</accession>
<evidence type="ECO:0000256" key="2">
    <source>
        <dbReference type="ARBA" id="ARBA00012643"/>
    </source>
</evidence>
<evidence type="ECO:0000256" key="3">
    <source>
        <dbReference type="SAM" id="SignalP"/>
    </source>
</evidence>
<feature type="chain" id="PRO_5034336308" description="5'-nucleotidase" evidence="3">
    <location>
        <begin position="27"/>
        <end position="260"/>
    </location>
</feature>
<organism evidence="5">
    <name type="scientific">Equus asinus asinus</name>
    <dbReference type="NCBI Taxonomy" id="83772"/>
    <lineage>
        <taxon>Eukaryota</taxon>
        <taxon>Metazoa</taxon>
        <taxon>Chordata</taxon>
        <taxon>Craniata</taxon>
        <taxon>Vertebrata</taxon>
        <taxon>Euteleostomi</taxon>
        <taxon>Mammalia</taxon>
        <taxon>Eutheria</taxon>
        <taxon>Laurasiatheria</taxon>
        <taxon>Perissodactyla</taxon>
        <taxon>Equidae</taxon>
        <taxon>Equus</taxon>
    </lineage>
</organism>
<comment type="catalytic activity">
    <reaction evidence="1">
        <text>a ribonucleoside 5'-phosphate + H2O = a ribonucleoside + phosphate</text>
        <dbReference type="Rhea" id="RHEA:12484"/>
        <dbReference type="ChEBI" id="CHEBI:15377"/>
        <dbReference type="ChEBI" id="CHEBI:18254"/>
        <dbReference type="ChEBI" id="CHEBI:43474"/>
        <dbReference type="ChEBI" id="CHEBI:58043"/>
        <dbReference type="EC" id="3.1.3.5"/>
    </reaction>
</comment>
<protein>
    <recommendedName>
        <fullName evidence="2">5'-nucleotidase</fullName>
        <ecNumber evidence="2">3.1.3.5</ecNumber>
    </recommendedName>
</protein>
<dbReference type="Pfam" id="PF00149">
    <property type="entry name" value="Metallophos"/>
    <property type="match status" value="1"/>
</dbReference>
<dbReference type="Ensembl" id="ENSEAST00005008385.1">
    <property type="protein sequence ID" value="ENSEASP00005007685.1"/>
    <property type="gene ID" value="ENSEASG00005005608.1"/>
</dbReference>
<dbReference type="GO" id="GO:0006196">
    <property type="term" value="P:AMP catabolic process"/>
    <property type="evidence" value="ECO:0007669"/>
    <property type="project" value="TreeGrafter"/>
</dbReference>
<dbReference type="InterPro" id="IPR004843">
    <property type="entry name" value="Calcineurin-like_PHP"/>
</dbReference>
<dbReference type="GO" id="GO:0005886">
    <property type="term" value="C:plasma membrane"/>
    <property type="evidence" value="ECO:0007669"/>
    <property type="project" value="TreeGrafter"/>
</dbReference>
<dbReference type="GO" id="GO:0000166">
    <property type="term" value="F:nucleotide binding"/>
    <property type="evidence" value="ECO:0007669"/>
    <property type="project" value="InterPro"/>
</dbReference>
<dbReference type="InterPro" id="IPR029052">
    <property type="entry name" value="Metallo-depent_PP-like"/>
</dbReference>
<dbReference type="InterPro" id="IPR006179">
    <property type="entry name" value="5_nucleotidase/apyrase"/>
</dbReference>
<dbReference type="EC" id="3.1.3.5" evidence="2"/>
<dbReference type="GO" id="GO:0008253">
    <property type="term" value="F:5'-nucleotidase activity"/>
    <property type="evidence" value="ECO:0007669"/>
    <property type="project" value="UniProtKB-EC"/>
</dbReference>
<evidence type="ECO:0000259" key="4">
    <source>
        <dbReference type="Pfam" id="PF00149"/>
    </source>
</evidence>
<feature type="domain" description="Calcineurin-like phosphoesterase" evidence="4">
    <location>
        <begin position="29"/>
        <end position="166"/>
    </location>
</feature>
<proteinExistence type="predicted"/>
<feature type="signal peptide" evidence="3">
    <location>
        <begin position="1"/>
        <end position="26"/>
    </location>
</feature>
<dbReference type="GO" id="GO:0046872">
    <property type="term" value="F:metal ion binding"/>
    <property type="evidence" value="ECO:0007669"/>
    <property type="project" value="InterPro"/>
</dbReference>
<name>A0A8C4L9D3_EQUAS</name>
<evidence type="ECO:0000256" key="1">
    <source>
        <dbReference type="ARBA" id="ARBA00000815"/>
    </source>
</evidence>
<dbReference type="Gene3D" id="3.60.21.10">
    <property type="match status" value="1"/>
</dbReference>
<dbReference type="PANTHER" id="PTHR11575">
    <property type="entry name" value="5'-NUCLEOTIDASE-RELATED"/>
    <property type="match status" value="1"/>
</dbReference>
<dbReference type="FunFam" id="3.60.21.10:FF:000134">
    <property type="entry name" value="UDP-sugar hydrolase, putative"/>
    <property type="match status" value="1"/>
</dbReference>
<dbReference type="InterPro" id="IPR006146">
    <property type="entry name" value="5'-Nucleotdase_CS"/>
</dbReference>
<sequence>MCPRAAREPALRLLALGALLWPAAGAWELTILHTNDVHSRLEQTSEDSSKCVNASRCVGGVARLFTKVQEIRRAEPHVLLLDAGDQYQGTLWFTVYEGAEVVHFMNALRYDAMALGNHEFDNGVEGLIDPLLKKANFPILSANIKAKGPLASQISGLYLPYKILSVGAELVGIVGYTSKETPFLSNPGIFYFYSIRYLKIDALNQNLALSLWTVGKRRNNVWCWTDGKLRMTLMKPNGWLPCCSKLLLKDILLLLNELLC</sequence>
<evidence type="ECO:0000313" key="5">
    <source>
        <dbReference type="Ensembl" id="ENSEASP00005007685.1"/>
    </source>
</evidence>
<dbReference type="PROSITE" id="PS00785">
    <property type="entry name" value="5_NUCLEOTIDASE_1"/>
    <property type="match status" value="1"/>
</dbReference>